<dbReference type="AlphaFoldDB" id="A0AAW1RX56"/>
<dbReference type="Proteomes" id="UP001445335">
    <property type="component" value="Unassembled WGS sequence"/>
</dbReference>
<evidence type="ECO:0000313" key="2">
    <source>
        <dbReference type="EMBL" id="KAK9838177.1"/>
    </source>
</evidence>
<accession>A0AAW1RX56</accession>
<keyword evidence="3" id="KW-1185">Reference proteome</keyword>
<organism evidence="2 3">
    <name type="scientific">Elliptochloris bilobata</name>
    <dbReference type="NCBI Taxonomy" id="381761"/>
    <lineage>
        <taxon>Eukaryota</taxon>
        <taxon>Viridiplantae</taxon>
        <taxon>Chlorophyta</taxon>
        <taxon>core chlorophytes</taxon>
        <taxon>Trebouxiophyceae</taxon>
        <taxon>Trebouxiophyceae incertae sedis</taxon>
        <taxon>Elliptochloris clade</taxon>
        <taxon>Elliptochloris</taxon>
    </lineage>
</organism>
<feature type="transmembrane region" description="Helical" evidence="1">
    <location>
        <begin position="22"/>
        <end position="44"/>
    </location>
</feature>
<evidence type="ECO:0008006" key="4">
    <source>
        <dbReference type="Google" id="ProtNLM"/>
    </source>
</evidence>
<keyword evidence="1" id="KW-0812">Transmembrane</keyword>
<reference evidence="2 3" key="1">
    <citation type="journal article" date="2024" name="Nat. Commun.">
        <title>Phylogenomics reveals the evolutionary origins of lichenization in chlorophyte algae.</title>
        <authorList>
            <person name="Puginier C."/>
            <person name="Libourel C."/>
            <person name="Otte J."/>
            <person name="Skaloud P."/>
            <person name="Haon M."/>
            <person name="Grisel S."/>
            <person name="Petersen M."/>
            <person name="Berrin J.G."/>
            <person name="Delaux P.M."/>
            <person name="Dal Grande F."/>
            <person name="Keller J."/>
        </authorList>
    </citation>
    <scope>NUCLEOTIDE SEQUENCE [LARGE SCALE GENOMIC DNA]</scope>
    <source>
        <strain evidence="2 3">SAG 245.80</strain>
    </source>
</reference>
<sequence length="504" mass="52906">MYSCQLLAVTAADGTRPLFHRLVTVIGGGLLMLTTLVALSPALLSTSLGLRAAMAAVNTFTPTHVTVAEASLGWRRPVLLRGMAVAEPKQAGGAALLQAEALRTTEPLWAVVAGREFDAVLAAPRVSGERTANGDWRLEGLLQAWESAQQRAQRPARLAPAAVPAAPAELAMEPAAPAEVRFSADVVLGNAHVFMADGIVHSLQPALREVLGQDVHVAWVVGQRGLQDKGADMGLAADWLRSESPPADLKGLVEPFACSLNSEHVRAEGSGWRSPAGLRLRQPATASLDYTPALARHGLARVNPLLTDIAAVEGGTLDVTVAPERLQLPSERLIVRMVPARLRVGRGVLLGRALELVPGGGGKRAALEVQTAATEFVLVQGGAVVTRRLDLLVGSASRGVHLAIWGEVDPPSGRVNMMLGLPARTLAAAGLRVPPGYMLPLAVRGTLTRPQVDWVGAYQQLAALAMQQRAGVDAEAVAAAAPAPLRDLVASGHRQSAERQQDSK</sequence>
<protein>
    <recommendedName>
        <fullName evidence="4">AsmA-like C-terminal domain-containing protein</fullName>
    </recommendedName>
</protein>
<name>A0AAW1RX56_9CHLO</name>
<keyword evidence="1" id="KW-0472">Membrane</keyword>
<comment type="caution">
    <text evidence="2">The sequence shown here is derived from an EMBL/GenBank/DDBJ whole genome shotgun (WGS) entry which is preliminary data.</text>
</comment>
<proteinExistence type="predicted"/>
<keyword evidence="1" id="KW-1133">Transmembrane helix</keyword>
<evidence type="ECO:0000313" key="3">
    <source>
        <dbReference type="Proteomes" id="UP001445335"/>
    </source>
</evidence>
<gene>
    <name evidence="2" type="ORF">WJX81_006881</name>
</gene>
<dbReference type="EMBL" id="JALJOU010000020">
    <property type="protein sequence ID" value="KAK9838177.1"/>
    <property type="molecule type" value="Genomic_DNA"/>
</dbReference>
<evidence type="ECO:0000256" key="1">
    <source>
        <dbReference type="SAM" id="Phobius"/>
    </source>
</evidence>